<dbReference type="GeneID" id="30963699"/>
<feature type="region of interest" description="Disordered" evidence="18">
    <location>
        <begin position="75"/>
        <end position="105"/>
    </location>
</feature>
<evidence type="ECO:0000256" key="13">
    <source>
        <dbReference type="ARBA" id="ARBA00023134"/>
    </source>
</evidence>
<dbReference type="CDD" id="cd08771">
    <property type="entry name" value="DLP_1"/>
    <property type="match status" value="1"/>
</dbReference>
<dbReference type="PRINTS" id="PR00195">
    <property type="entry name" value="DYNAMIN"/>
</dbReference>
<dbReference type="FunFam" id="3.40.50.300:FF:000741">
    <property type="entry name" value="Putative mitochondrial dynamin GTPase"/>
    <property type="match status" value="1"/>
</dbReference>
<dbReference type="InterPro" id="IPR020850">
    <property type="entry name" value="GED_dom"/>
</dbReference>
<dbReference type="GO" id="GO:0031623">
    <property type="term" value="P:receptor internalization"/>
    <property type="evidence" value="ECO:0007669"/>
    <property type="project" value="TreeGrafter"/>
</dbReference>
<comment type="subcellular location">
    <subcellularLocation>
        <location evidence="1">Mitochondrion inner membrane</location>
    </subcellularLocation>
    <subcellularLocation>
        <location evidence="2">Mitochondrion intermembrane space</location>
    </subcellularLocation>
</comment>
<dbReference type="InterPro" id="IPR001401">
    <property type="entry name" value="Dynamin_GTPase"/>
</dbReference>
<protein>
    <recommendedName>
        <fullName evidence="3">dynamin GTPase</fullName>
        <ecNumber evidence="3">3.6.5.5</ecNumber>
    </recommendedName>
</protein>
<evidence type="ECO:0000256" key="18">
    <source>
        <dbReference type="SAM" id="MobiDB-lite"/>
    </source>
</evidence>
<dbReference type="GO" id="GO:0005758">
    <property type="term" value="C:mitochondrial intermembrane space"/>
    <property type="evidence" value="ECO:0007669"/>
    <property type="project" value="UniProtKB-SubCell"/>
</dbReference>
<name>A0A1D2V9Q3_9ASCO</name>
<evidence type="ECO:0000259" key="19">
    <source>
        <dbReference type="PROSITE" id="PS51388"/>
    </source>
</evidence>
<evidence type="ECO:0000256" key="10">
    <source>
        <dbReference type="ARBA" id="ARBA00022946"/>
    </source>
</evidence>
<dbReference type="PANTHER" id="PTHR11566:SF212">
    <property type="entry name" value="DYNAMIN"/>
    <property type="match status" value="1"/>
</dbReference>
<dbReference type="EC" id="3.6.5.5" evidence="3"/>
<dbReference type="GO" id="GO:0001786">
    <property type="term" value="F:phosphatidylserine binding"/>
    <property type="evidence" value="ECO:0007669"/>
    <property type="project" value="EnsemblFungi"/>
</dbReference>
<dbReference type="GO" id="GO:0000001">
    <property type="term" value="P:mitochondrion inheritance"/>
    <property type="evidence" value="ECO:0007669"/>
    <property type="project" value="EnsemblFungi"/>
</dbReference>
<dbReference type="RefSeq" id="XP_020044675.1">
    <property type="nucleotide sequence ID" value="XM_020190063.1"/>
</dbReference>
<dbReference type="PROSITE" id="PS00410">
    <property type="entry name" value="G_DYNAMIN_1"/>
    <property type="match status" value="1"/>
</dbReference>
<comment type="similarity">
    <text evidence="17">Belongs to the TRAFAC class dynamin-like GTPase superfamily. Dynamin/Fzo/YdjA family.</text>
</comment>
<keyword evidence="8" id="KW-0378">Hydrolase</keyword>
<feature type="compositionally biased region" description="Acidic residues" evidence="18">
    <location>
        <begin position="137"/>
        <end position="150"/>
    </location>
</feature>
<sequence>KLIKIPIAIGGGFAAVGTFILYKTEQLSNYTKDQFTHLNNHIITFKDFSLNYLNHLNNNMKQNINESLDSFNSYLSSHNLEDNNSGDNNSGNNNSNNNDNNKKNSPAIATAAAASISLIVDNENNDNKSDFIKDHYDDDNDTGNDNDNDNDISKDRTDQQILSITRRMIEIRNLLNKIDKSDSLKLPSIVVIGSQSSGKSSVLESIVGREFLPKGSNMVTRRPIELTLINDPTLNNEIAEFPDLKIDKLSDFNEVSRLLFELNLAVPSNKAITDDPIRLTIKSPTIPDLTLVDLPGYIQIQSIDQPVELKTKIRDLCSKYLKQPNIILAISSADVDLANSSALQAAKSIDPNGERTIGVITKMDLVDPFSARGLLLNKKYPLKLGYVGVITKIPKTNSTPTSLFLKKKSSSELFNDLQKNEFDFFNIQNKSTFQNLNVGTKNLKKKLMKILESSMSNSLNPTHDAVQQELEDTSYKFKVEFNDRLLTPETYLAATLDTLKVSVKEFSEKFGRNELKSLLRSELDQKVLDLLALRYWNKPPSLINNYSKVNNANIILNNTNVNANNSNDDIYWHRKLDLITSSLTKLGVGRMSTTLVTDSLLDEINNIINLTNLKSHPIAKDIVLNSAISVLNARYYSTADQVENCIKPYKFEIDLEDREWDSAKIHTIKLLNEELRQCNENYQELKKSVGTRKLNQVTNYLSNDLQQNSDNSFKNNIIDKDSLAFSATLLQRGREAVFLKDRCNLLKMRLLALKSSQCSKKENKYKCPEIFLSSVVDKITQTSILFLNVELLNDFYYNFPRDLDLKLSVNSLSKDVIEKIAKEDPRIKRHIELQQRKEMLELALSKIENVLAIQKT</sequence>
<organism evidence="21 22">
    <name type="scientific">Ascoidea rubescens DSM 1968</name>
    <dbReference type="NCBI Taxonomy" id="1344418"/>
    <lineage>
        <taxon>Eukaryota</taxon>
        <taxon>Fungi</taxon>
        <taxon>Dikarya</taxon>
        <taxon>Ascomycota</taxon>
        <taxon>Saccharomycotina</taxon>
        <taxon>Saccharomycetes</taxon>
        <taxon>Ascoideaceae</taxon>
        <taxon>Ascoidea</taxon>
    </lineage>
</organism>
<dbReference type="GO" id="GO:0005741">
    <property type="term" value="C:mitochondrial outer membrane"/>
    <property type="evidence" value="ECO:0007669"/>
    <property type="project" value="EnsemblFungi"/>
</dbReference>
<dbReference type="GO" id="GO:1990627">
    <property type="term" value="P:mitochondrial inner membrane fusion"/>
    <property type="evidence" value="ECO:0007669"/>
    <property type="project" value="EnsemblFungi"/>
</dbReference>
<proteinExistence type="inferred from homology"/>
<dbReference type="GO" id="GO:0080025">
    <property type="term" value="F:phosphatidylinositol-3,5-bisphosphate binding"/>
    <property type="evidence" value="ECO:0007669"/>
    <property type="project" value="EnsemblFungi"/>
</dbReference>
<dbReference type="InterPro" id="IPR030381">
    <property type="entry name" value="G_DYNAMIN_dom"/>
</dbReference>
<feature type="non-terminal residue" evidence="21">
    <location>
        <position position="1"/>
    </location>
</feature>
<evidence type="ECO:0000256" key="16">
    <source>
        <dbReference type="ARBA" id="ARBA00048040"/>
    </source>
</evidence>
<keyword evidence="15" id="KW-1015">Disulfide bond</keyword>
<evidence type="ECO:0000256" key="6">
    <source>
        <dbReference type="ARBA" id="ARBA00022741"/>
    </source>
</evidence>
<keyword evidence="4" id="KW-0812">Transmembrane</keyword>
<keyword evidence="6 17" id="KW-0547">Nucleotide-binding</keyword>
<dbReference type="AlphaFoldDB" id="A0A1D2V9Q3"/>
<dbReference type="Pfam" id="PF24550">
    <property type="entry name" value="LIS_MGM1"/>
    <property type="match status" value="1"/>
</dbReference>
<evidence type="ECO:0000256" key="1">
    <source>
        <dbReference type="ARBA" id="ARBA00004273"/>
    </source>
</evidence>
<keyword evidence="9" id="KW-0460">Magnesium</keyword>
<evidence type="ECO:0000259" key="20">
    <source>
        <dbReference type="PROSITE" id="PS51718"/>
    </source>
</evidence>
<keyword evidence="14" id="KW-0472">Membrane</keyword>
<feature type="compositionally biased region" description="Low complexity" evidence="18">
    <location>
        <begin position="83"/>
        <end position="105"/>
    </location>
</feature>
<dbReference type="GO" id="GO:0005874">
    <property type="term" value="C:microtubule"/>
    <property type="evidence" value="ECO:0007669"/>
    <property type="project" value="TreeGrafter"/>
</dbReference>
<keyword evidence="11" id="KW-1133">Transmembrane helix</keyword>
<dbReference type="GO" id="GO:0097002">
    <property type="term" value="C:mitochondrial inner boundary membrane"/>
    <property type="evidence" value="ECO:0007669"/>
    <property type="project" value="EnsemblFungi"/>
</dbReference>
<dbReference type="GO" id="GO:0070300">
    <property type="term" value="F:phosphatidic acid binding"/>
    <property type="evidence" value="ECO:0007669"/>
    <property type="project" value="EnsemblFungi"/>
</dbReference>
<dbReference type="InterPro" id="IPR027417">
    <property type="entry name" value="P-loop_NTPase"/>
</dbReference>
<evidence type="ECO:0000256" key="11">
    <source>
        <dbReference type="ARBA" id="ARBA00022989"/>
    </source>
</evidence>
<evidence type="ECO:0000256" key="4">
    <source>
        <dbReference type="ARBA" id="ARBA00022692"/>
    </source>
</evidence>
<keyword evidence="5" id="KW-0479">Metal-binding</keyword>
<keyword evidence="22" id="KW-1185">Reference proteome</keyword>
<dbReference type="GO" id="GO:0180020">
    <property type="term" value="F:membrane bending activity"/>
    <property type="evidence" value="ECO:0007669"/>
    <property type="project" value="EnsemblFungi"/>
</dbReference>
<feature type="domain" description="Dynamin-type G" evidence="20">
    <location>
        <begin position="183"/>
        <end position="460"/>
    </location>
</feature>
<dbReference type="Pfam" id="PF00350">
    <property type="entry name" value="Dynamin_N"/>
    <property type="match status" value="1"/>
</dbReference>
<dbReference type="GO" id="GO:1990626">
    <property type="term" value="P:mitochondrial outer membrane fusion"/>
    <property type="evidence" value="ECO:0007669"/>
    <property type="project" value="EnsemblFungi"/>
</dbReference>
<dbReference type="GO" id="GO:0005886">
    <property type="term" value="C:plasma membrane"/>
    <property type="evidence" value="ECO:0007669"/>
    <property type="project" value="TreeGrafter"/>
</dbReference>
<dbReference type="InParanoid" id="A0A1D2V9Q3"/>
<dbReference type="Gene3D" id="3.40.50.300">
    <property type="entry name" value="P-loop containing nucleotide triphosphate hydrolases"/>
    <property type="match status" value="1"/>
</dbReference>
<comment type="catalytic activity">
    <reaction evidence="16">
        <text>GTP + H2O = GDP + phosphate + H(+)</text>
        <dbReference type="Rhea" id="RHEA:19669"/>
        <dbReference type="ChEBI" id="CHEBI:15377"/>
        <dbReference type="ChEBI" id="CHEBI:15378"/>
        <dbReference type="ChEBI" id="CHEBI:37565"/>
        <dbReference type="ChEBI" id="CHEBI:43474"/>
        <dbReference type="ChEBI" id="CHEBI:58189"/>
        <dbReference type="EC" id="3.6.5.5"/>
    </reaction>
</comment>
<evidence type="ECO:0000256" key="2">
    <source>
        <dbReference type="ARBA" id="ARBA00004569"/>
    </source>
</evidence>
<dbReference type="GO" id="GO:1901612">
    <property type="term" value="F:cardiolipin binding"/>
    <property type="evidence" value="ECO:0007669"/>
    <property type="project" value="EnsemblFungi"/>
</dbReference>
<evidence type="ECO:0000256" key="15">
    <source>
        <dbReference type="ARBA" id="ARBA00023157"/>
    </source>
</evidence>
<evidence type="ECO:0000313" key="21">
    <source>
        <dbReference type="EMBL" id="ODV58368.1"/>
    </source>
</evidence>
<feature type="region of interest" description="Disordered" evidence="18">
    <location>
        <begin position="129"/>
        <end position="154"/>
    </location>
</feature>
<dbReference type="GO" id="GO:0042407">
    <property type="term" value="P:cristae formation"/>
    <property type="evidence" value="ECO:0007669"/>
    <property type="project" value="EnsemblFungi"/>
</dbReference>
<dbReference type="GO" id="GO:0005525">
    <property type="term" value="F:GTP binding"/>
    <property type="evidence" value="ECO:0007669"/>
    <property type="project" value="UniProtKB-KW"/>
</dbReference>
<dbReference type="OrthoDB" id="5061070at2759"/>
<dbReference type="FunCoup" id="A0A1D2V9Q3">
    <property type="interactions" value="24"/>
</dbReference>
<dbReference type="PANTHER" id="PTHR11566">
    <property type="entry name" value="DYNAMIN"/>
    <property type="match status" value="1"/>
</dbReference>
<dbReference type="GO" id="GO:0140523">
    <property type="term" value="F:GTPase-dependent fusogenic activity"/>
    <property type="evidence" value="ECO:0007669"/>
    <property type="project" value="EnsemblFungi"/>
</dbReference>
<dbReference type="GO" id="GO:0008017">
    <property type="term" value="F:microtubule binding"/>
    <property type="evidence" value="ECO:0007669"/>
    <property type="project" value="TreeGrafter"/>
</dbReference>
<evidence type="ECO:0000256" key="17">
    <source>
        <dbReference type="RuleBase" id="RU003932"/>
    </source>
</evidence>
<dbReference type="PROSITE" id="PS51718">
    <property type="entry name" value="G_DYNAMIN_2"/>
    <property type="match status" value="1"/>
</dbReference>
<feature type="domain" description="GED" evidence="19">
    <location>
        <begin position="761"/>
        <end position="855"/>
    </location>
</feature>
<dbReference type="InterPro" id="IPR019762">
    <property type="entry name" value="Dynamin_GTPase_CS"/>
</dbReference>
<dbReference type="InterPro" id="IPR022812">
    <property type="entry name" value="Dynamin"/>
</dbReference>
<evidence type="ECO:0000256" key="14">
    <source>
        <dbReference type="ARBA" id="ARBA00023136"/>
    </source>
</evidence>
<dbReference type="GO" id="GO:0030061">
    <property type="term" value="C:mitochondrial crista"/>
    <property type="evidence" value="ECO:0007669"/>
    <property type="project" value="EnsemblFungi"/>
</dbReference>
<evidence type="ECO:0000256" key="7">
    <source>
        <dbReference type="ARBA" id="ARBA00022792"/>
    </source>
</evidence>
<dbReference type="Proteomes" id="UP000095038">
    <property type="component" value="Unassembled WGS sequence"/>
</dbReference>
<dbReference type="SMART" id="SM00053">
    <property type="entry name" value="DYNc"/>
    <property type="match status" value="1"/>
</dbReference>
<dbReference type="GO" id="GO:0097749">
    <property type="term" value="P:membrane tubulation"/>
    <property type="evidence" value="ECO:0007669"/>
    <property type="project" value="EnsemblFungi"/>
</dbReference>
<evidence type="ECO:0000256" key="5">
    <source>
        <dbReference type="ARBA" id="ARBA00022723"/>
    </source>
</evidence>
<dbReference type="STRING" id="1344418.A0A1D2V9Q3"/>
<reference evidence="22" key="1">
    <citation type="submission" date="2016-05" db="EMBL/GenBank/DDBJ databases">
        <title>Comparative genomics of biotechnologically important yeasts.</title>
        <authorList>
            <consortium name="DOE Joint Genome Institute"/>
            <person name="Riley R."/>
            <person name="Haridas S."/>
            <person name="Wolfe K.H."/>
            <person name="Lopes M.R."/>
            <person name="Hittinger C.T."/>
            <person name="Goker M."/>
            <person name="Salamov A."/>
            <person name="Wisecaver J."/>
            <person name="Long T.M."/>
            <person name="Aerts A.L."/>
            <person name="Barry K."/>
            <person name="Choi C."/>
            <person name="Clum A."/>
            <person name="Coughlan A.Y."/>
            <person name="Deshpande S."/>
            <person name="Douglass A.P."/>
            <person name="Hanson S.J."/>
            <person name="Klenk H.-P."/>
            <person name="Labutti K."/>
            <person name="Lapidus A."/>
            <person name="Lindquist E."/>
            <person name="Lipzen A."/>
            <person name="Meier-Kolthoff J.P."/>
            <person name="Ohm R.A."/>
            <person name="Otillar R.P."/>
            <person name="Pangilinan J."/>
            <person name="Peng Y."/>
            <person name="Rokas A."/>
            <person name="Rosa C.A."/>
            <person name="Scheuner C."/>
            <person name="Sibirny A.A."/>
            <person name="Slot J.C."/>
            <person name="Stielow J.B."/>
            <person name="Sun H."/>
            <person name="Kurtzman C.P."/>
            <person name="Blackwell M."/>
            <person name="Grigoriev I.V."/>
            <person name="Jeffries T.W."/>
        </authorList>
    </citation>
    <scope>NUCLEOTIDE SEQUENCE [LARGE SCALE GENOMIC DNA]</scope>
    <source>
        <strain evidence="22">DSM 1968</strain>
    </source>
</reference>
<dbReference type="SUPFAM" id="SSF52540">
    <property type="entry name" value="P-loop containing nucleoside triphosphate hydrolases"/>
    <property type="match status" value="1"/>
</dbReference>
<dbReference type="GO" id="GO:0097753">
    <property type="term" value="P:membrane bending"/>
    <property type="evidence" value="ECO:0007669"/>
    <property type="project" value="EnsemblFungi"/>
</dbReference>
<keyword evidence="12" id="KW-0496">Mitochondrion</keyword>
<evidence type="ECO:0000256" key="12">
    <source>
        <dbReference type="ARBA" id="ARBA00023128"/>
    </source>
</evidence>
<evidence type="ECO:0000256" key="8">
    <source>
        <dbReference type="ARBA" id="ARBA00022801"/>
    </source>
</evidence>
<feature type="non-terminal residue" evidence="21">
    <location>
        <position position="856"/>
    </location>
</feature>
<dbReference type="PROSITE" id="PS51388">
    <property type="entry name" value="GED"/>
    <property type="match status" value="1"/>
</dbReference>
<gene>
    <name evidence="21" type="ORF">ASCRUDRAFT_28667</name>
</gene>
<dbReference type="InterPro" id="IPR056495">
    <property type="entry name" value="LIS_MGM1"/>
</dbReference>
<accession>A0A1D2V9Q3</accession>
<keyword evidence="13 17" id="KW-0342">GTP-binding</keyword>
<dbReference type="InterPro" id="IPR045063">
    <property type="entry name" value="Dynamin_N"/>
</dbReference>
<dbReference type="GO" id="GO:0046872">
    <property type="term" value="F:metal ion binding"/>
    <property type="evidence" value="ECO:0007669"/>
    <property type="project" value="UniProtKB-KW"/>
</dbReference>
<evidence type="ECO:0000313" key="22">
    <source>
        <dbReference type="Proteomes" id="UP000095038"/>
    </source>
</evidence>
<dbReference type="EMBL" id="KV454493">
    <property type="protein sequence ID" value="ODV58368.1"/>
    <property type="molecule type" value="Genomic_DNA"/>
</dbReference>
<evidence type="ECO:0000256" key="3">
    <source>
        <dbReference type="ARBA" id="ARBA00011980"/>
    </source>
</evidence>
<keyword evidence="10" id="KW-0809">Transit peptide</keyword>
<evidence type="ECO:0000256" key="9">
    <source>
        <dbReference type="ARBA" id="ARBA00022842"/>
    </source>
</evidence>
<keyword evidence="7" id="KW-0999">Mitochondrion inner membrane</keyword>
<dbReference type="GO" id="GO:0015886">
    <property type="term" value="P:heme transport"/>
    <property type="evidence" value="ECO:0007669"/>
    <property type="project" value="EnsemblFungi"/>
</dbReference>